<reference evidence="2 3" key="1">
    <citation type="submission" date="2024-05" db="EMBL/GenBank/DDBJ databases">
        <authorList>
            <person name="Wallberg A."/>
        </authorList>
    </citation>
    <scope>NUCLEOTIDE SEQUENCE [LARGE SCALE GENOMIC DNA]</scope>
</reference>
<evidence type="ECO:0000313" key="3">
    <source>
        <dbReference type="Proteomes" id="UP001497623"/>
    </source>
</evidence>
<protein>
    <submittedName>
        <fullName evidence="2">Uncharacterized protein</fullName>
    </submittedName>
</protein>
<dbReference type="AlphaFoldDB" id="A0AAV2SL69"/>
<keyword evidence="3" id="KW-1185">Reference proteome</keyword>
<sequence>AEAEEELEAIDELTEEVDSLYEGLGLTRRRRRSESAIISIEYCPSANGNVSDTPAKLILKAIADIKTSISDGTILDVKDCFLDLIKTLKAMDITVSEEEKQELQAEMDEFERTVEAAVEVKTAAIEAKETELATKAAEVAELEQEV</sequence>
<evidence type="ECO:0000313" key="2">
    <source>
        <dbReference type="EMBL" id="CAL4203202.1"/>
    </source>
</evidence>
<feature type="non-terminal residue" evidence="2">
    <location>
        <position position="1"/>
    </location>
</feature>
<feature type="non-terminal residue" evidence="2">
    <location>
        <position position="146"/>
    </location>
</feature>
<name>A0AAV2SL69_MEGNR</name>
<evidence type="ECO:0000256" key="1">
    <source>
        <dbReference type="SAM" id="Coils"/>
    </source>
</evidence>
<proteinExistence type="predicted"/>
<gene>
    <name evidence="2" type="ORF">MNOR_LOCUS37755</name>
</gene>
<keyword evidence="1" id="KW-0175">Coiled coil</keyword>
<accession>A0AAV2SL69</accession>
<dbReference type="EMBL" id="CAXKWB010079080">
    <property type="protein sequence ID" value="CAL4203202.1"/>
    <property type="molecule type" value="Genomic_DNA"/>
</dbReference>
<feature type="coiled-coil region" evidence="1">
    <location>
        <begin position="93"/>
        <end position="145"/>
    </location>
</feature>
<comment type="caution">
    <text evidence="2">The sequence shown here is derived from an EMBL/GenBank/DDBJ whole genome shotgun (WGS) entry which is preliminary data.</text>
</comment>
<organism evidence="2 3">
    <name type="scientific">Meganyctiphanes norvegica</name>
    <name type="common">Northern krill</name>
    <name type="synonym">Thysanopoda norvegica</name>
    <dbReference type="NCBI Taxonomy" id="48144"/>
    <lineage>
        <taxon>Eukaryota</taxon>
        <taxon>Metazoa</taxon>
        <taxon>Ecdysozoa</taxon>
        <taxon>Arthropoda</taxon>
        <taxon>Crustacea</taxon>
        <taxon>Multicrustacea</taxon>
        <taxon>Malacostraca</taxon>
        <taxon>Eumalacostraca</taxon>
        <taxon>Eucarida</taxon>
        <taxon>Euphausiacea</taxon>
        <taxon>Euphausiidae</taxon>
        <taxon>Meganyctiphanes</taxon>
    </lineage>
</organism>
<dbReference type="Proteomes" id="UP001497623">
    <property type="component" value="Unassembled WGS sequence"/>
</dbReference>